<dbReference type="InterPro" id="IPR036291">
    <property type="entry name" value="NAD(P)-bd_dom_sf"/>
</dbReference>
<comment type="similarity">
    <text evidence="1">Belongs to the NAD(P)-dependent epimerase/dehydratase family.</text>
</comment>
<proteinExistence type="inferred from homology"/>
<name>A0ABQ3KUY0_9PSEU</name>
<evidence type="ECO:0000313" key="4">
    <source>
        <dbReference type="Proteomes" id="UP000649955"/>
    </source>
</evidence>
<feature type="domain" description="NAD-dependent epimerase/dehydratase" evidence="2">
    <location>
        <begin position="15"/>
        <end position="178"/>
    </location>
</feature>
<sequence length="261" mass="28310">MEIIGKGFIAGRASEYFGAQHPHATLIAAGVSSVYLTDAAAFEREAKLVYEVIRHCKAEGRTAVFLSTAAAGMYGAEDSPGTEEGPVFPETHYGRHKLALEAVFAASGVRWLGLRLTHIVGQRQVAHQLLPSLTRQVLTGKVTVYSGASRDLLDIDHLMRAVDLLLTRDVCDEIVNIASGQPEDIERIVNGLEQRLGTRAERTLVHGKPAKRSIASIAKLRKLAPEIDDFGFGPGYLAALLDRYVDDLAAHACKELARSGR</sequence>
<dbReference type="EMBL" id="BNAW01000070">
    <property type="protein sequence ID" value="GHG47881.1"/>
    <property type="molecule type" value="Genomic_DNA"/>
</dbReference>
<evidence type="ECO:0000259" key="2">
    <source>
        <dbReference type="Pfam" id="PF01370"/>
    </source>
</evidence>
<dbReference type="Pfam" id="PF01370">
    <property type="entry name" value="Epimerase"/>
    <property type="match status" value="1"/>
</dbReference>
<dbReference type="RefSeq" id="WP_191316815.1">
    <property type="nucleotide sequence ID" value="NZ_BNAW01000070.1"/>
</dbReference>
<keyword evidence="4" id="KW-1185">Reference proteome</keyword>
<dbReference type="Proteomes" id="UP000649955">
    <property type="component" value="Unassembled WGS sequence"/>
</dbReference>
<evidence type="ECO:0000313" key="3">
    <source>
        <dbReference type="EMBL" id="GHG47881.1"/>
    </source>
</evidence>
<gene>
    <name evidence="3" type="ORF">GCM10017567_83180</name>
</gene>
<organism evidence="3 4">
    <name type="scientific">Amycolatopsis bullii</name>
    <dbReference type="NCBI Taxonomy" id="941987"/>
    <lineage>
        <taxon>Bacteria</taxon>
        <taxon>Bacillati</taxon>
        <taxon>Actinomycetota</taxon>
        <taxon>Actinomycetes</taxon>
        <taxon>Pseudonocardiales</taxon>
        <taxon>Pseudonocardiaceae</taxon>
        <taxon>Amycolatopsis</taxon>
    </lineage>
</organism>
<dbReference type="Gene3D" id="3.40.50.720">
    <property type="entry name" value="NAD(P)-binding Rossmann-like Domain"/>
    <property type="match status" value="1"/>
</dbReference>
<reference evidence="4" key="1">
    <citation type="journal article" date="2019" name="Int. J. Syst. Evol. Microbiol.">
        <title>The Global Catalogue of Microorganisms (GCM) 10K type strain sequencing project: providing services to taxonomists for standard genome sequencing and annotation.</title>
        <authorList>
            <consortium name="The Broad Institute Genomics Platform"/>
            <consortium name="The Broad Institute Genome Sequencing Center for Infectious Disease"/>
            <person name="Wu L."/>
            <person name="Ma J."/>
        </authorList>
    </citation>
    <scope>NUCLEOTIDE SEQUENCE [LARGE SCALE GENOMIC DNA]</scope>
    <source>
        <strain evidence="4">CGMCC 4.7680</strain>
    </source>
</reference>
<dbReference type="SUPFAM" id="SSF51735">
    <property type="entry name" value="NAD(P)-binding Rossmann-fold domains"/>
    <property type="match status" value="1"/>
</dbReference>
<protein>
    <submittedName>
        <fullName evidence="3">NAD-dependent epimerase</fullName>
    </submittedName>
</protein>
<dbReference type="InterPro" id="IPR001509">
    <property type="entry name" value="Epimerase_deHydtase"/>
</dbReference>
<evidence type="ECO:0000256" key="1">
    <source>
        <dbReference type="ARBA" id="ARBA00007637"/>
    </source>
</evidence>
<dbReference type="PANTHER" id="PTHR43000">
    <property type="entry name" value="DTDP-D-GLUCOSE 4,6-DEHYDRATASE-RELATED"/>
    <property type="match status" value="1"/>
</dbReference>
<comment type="caution">
    <text evidence="3">The sequence shown here is derived from an EMBL/GenBank/DDBJ whole genome shotgun (WGS) entry which is preliminary data.</text>
</comment>
<accession>A0ABQ3KUY0</accession>